<evidence type="ECO:0000256" key="3">
    <source>
        <dbReference type="ARBA" id="ARBA00022989"/>
    </source>
</evidence>
<feature type="region of interest" description="Disordered" evidence="5">
    <location>
        <begin position="142"/>
        <end position="305"/>
    </location>
</feature>
<comment type="subcellular location">
    <subcellularLocation>
        <location evidence="1">Membrane</location>
        <topology evidence="1">Single-pass membrane protein</topology>
    </subcellularLocation>
</comment>
<sequence>MCLDFDDSKEWLARLTDVGVSTYWCSLSEYPVCVTLTYEDVPGYTIYNCGGPDVITLQAVDHSLAVSSAGASTTTTSDTSSASSASTESGTSTTSTAASSQSSSSKSSAPIGAIVGGVVGGVAVIAIFVFALVFLLCRRRRNSGPATTSSDPNAALSSPPMAGAAAPAPGTYQGQPAMQQQPQQQPYHNASVQQPVAGGIDGHNPDQKPHYSLNAQSIQSLPSPGSPPPPHSPSPGAVPPYQQSTYSPPPPENQGFTPTESGFSTVSQHNTGATQQTFNEHQQHDTWSYHEMPSTKHDGELRELP</sequence>
<evidence type="ECO:0000313" key="8">
    <source>
        <dbReference type="Proteomes" id="UP000803844"/>
    </source>
</evidence>
<feature type="compositionally biased region" description="Pro residues" evidence="5">
    <location>
        <begin position="224"/>
        <end position="238"/>
    </location>
</feature>
<dbReference type="GO" id="GO:0016020">
    <property type="term" value="C:membrane"/>
    <property type="evidence" value="ECO:0007669"/>
    <property type="project" value="UniProtKB-SubCell"/>
</dbReference>
<feature type="compositionally biased region" description="Basic and acidic residues" evidence="5">
    <location>
        <begin position="281"/>
        <end position="305"/>
    </location>
</feature>
<feature type="region of interest" description="Disordered" evidence="5">
    <location>
        <begin position="71"/>
        <end position="109"/>
    </location>
</feature>
<keyword evidence="2 6" id="KW-0812">Transmembrane</keyword>
<keyword evidence="3 6" id="KW-1133">Transmembrane helix</keyword>
<proteinExistence type="predicted"/>
<gene>
    <name evidence="7" type="ORF">M406DRAFT_67096</name>
</gene>
<evidence type="ECO:0000256" key="4">
    <source>
        <dbReference type="ARBA" id="ARBA00023136"/>
    </source>
</evidence>
<name>A0A9P4YCA6_CRYP1</name>
<keyword evidence="4 6" id="KW-0472">Membrane</keyword>
<feature type="compositionally biased region" description="Low complexity" evidence="5">
    <location>
        <begin position="154"/>
        <end position="186"/>
    </location>
</feature>
<accession>A0A9P4YCA6</accession>
<evidence type="ECO:0000256" key="5">
    <source>
        <dbReference type="SAM" id="MobiDB-lite"/>
    </source>
</evidence>
<evidence type="ECO:0000256" key="6">
    <source>
        <dbReference type="SAM" id="Phobius"/>
    </source>
</evidence>
<dbReference type="GO" id="GO:0071944">
    <property type="term" value="C:cell periphery"/>
    <property type="evidence" value="ECO:0007669"/>
    <property type="project" value="UniProtKB-ARBA"/>
</dbReference>
<dbReference type="AlphaFoldDB" id="A0A9P4YCA6"/>
<dbReference type="GeneID" id="63842170"/>
<comment type="caution">
    <text evidence="7">The sequence shown here is derived from an EMBL/GenBank/DDBJ whole genome shotgun (WGS) entry which is preliminary data.</text>
</comment>
<dbReference type="RefSeq" id="XP_040781674.1">
    <property type="nucleotide sequence ID" value="XM_040925041.1"/>
</dbReference>
<dbReference type="InterPro" id="IPR051694">
    <property type="entry name" value="Immunoregulatory_rcpt-like"/>
</dbReference>
<organism evidence="7 8">
    <name type="scientific">Cryphonectria parasitica (strain ATCC 38755 / EP155)</name>
    <dbReference type="NCBI Taxonomy" id="660469"/>
    <lineage>
        <taxon>Eukaryota</taxon>
        <taxon>Fungi</taxon>
        <taxon>Dikarya</taxon>
        <taxon>Ascomycota</taxon>
        <taxon>Pezizomycotina</taxon>
        <taxon>Sordariomycetes</taxon>
        <taxon>Sordariomycetidae</taxon>
        <taxon>Diaporthales</taxon>
        <taxon>Cryphonectriaceae</taxon>
        <taxon>Cryphonectria-Endothia species complex</taxon>
        <taxon>Cryphonectria</taxon>
    </lineage>
</organism>
<evidence type="ECO:0000256" key="2">
    <source>
        <dbReference type="ARBA" id="ARBA00022692"/>
    </source>
</evidence>
<dbReference type="EMBL" id="MU032344">
    <property type="protein sequence ID" value="KAF3770713.1"/>
    <property type="molecule type" value="Genomic_DNA"/>
</dbReference>
<evidence type="ECO:0000313" key="7">
    <source>
        <dbReference type="EMBL" id="KAF3770713.1"/>
    </source>
</evidence>
<keyword evidence="8" id="KW-1185">Reference proteome</keyword>
<protein>
    <submittedName>
        <fullName evidence="7">Uncharacterized protein</fullName>
    </submittedName>
</protein>
<reference evidence="7" key="1">
    <citation type="journal article" date="2020" name="Phytopathology">
        <title>Genome sequence of the chestnut blight fungus Cryphonectria parasitica EP155: A fundamental resource for an archetypical invasive plant pathogen.</title>
        <authorList>
            <person name="Crouch J.A."/>
            <person name="Dawe A."/>
            <person name="Aerts A."/>
            <person name="Barry K."/>
            <person name="Churchill A.C.L."/>
            <person name="Grimwood J."/>
            <person name="Hillman B."/>
            <person name="Milgroom M.G."/>
            <person name="Pangilinan J."/>
            <person name="Smith M."/>
            <person name="Salamov A."/>
            <person name="Schmutz J."/>
            <person name="Yadav J."/>
            <person name="Grigoriev I.V."/>
            <person name="Nuss D."/>
        </authorList>
    </citation>
    <scope>NUCLEOTIDE SEQUENCE</scope>
    <source>
        <strain evidence="7">EP155</strain>
    </source>
</reference>
<feature type="compositionally biased region" description="Polar residues" evidence="5">
    <location>
        <begin position="254"/>
        <end position="280"/>
    </location>
</feature>
<feature type="transmembrane region" description="Helical" evidence="6">
    <location>
        <begin position="111"/>
        <end position="137"/>
    </location>
</feature>
<evidence type="ECO:0000256" key="1">
    <source>
        <dbReference type="ARBA" id="ARBA00004167"/>
    </source>
</evidence>
<dbReference type="PANTHER" id="PTHR15549">
    <property type="entry name" value="PAIRED IMMUNOGLOBULIN-LIKE TYPE 2 RECEPTOR"/>
    <property type="match status" value="1"/>
</dbReference>
<dbReference type="Proteomes" id="UP000803844">
    <property type="component" value="Unassembled WGS sequence"/>
</dbReference>